<dbReference type="OrthoDB" id="2424370at2759"/>
<dbReference type="Gene3D" id="1.10.8.10">
    <property type="entry name" value="DNA helicase RuvA subunit, C-terminal domain"/>
    <property type="match status" value="1"/>
</dbReference>
<dbReference type="EMBL" id="JAEFCI010007096">
    <property type="protein sequence ID" value="KAG5459282.1"/>
    <property type="molecule type" value="Genomic_DNA"/>
</dbReference>
<evidence type="ECO:0000313" key="3">
    <source>
        <dbReference type="EMBL" id="KAG5459282.1"/>
    </source>
</evidence>
<feature type="domain" description="UBA" evidence="2">
    <location>
        <begin position="556"/>
        <end position="596"/>
    </location>
</feature>
<dbReference type="PROSITE" id="PS50030">
    <property type="entry name" value="UBA"/>
    <property type="match status" value="1"/>
</dbReference>
<name>A0A8H7ZTU9_9FUNG</name>
<feature type="non-terminal residue" evidence="3">
    <location>
        <position position="1306"/>
    </location>
</feature>
<feature type="region of interest" description="Disordered" evidence="1">
    <location>
        <begin position="1173"/>
        <end position="1213"/>
    </location>
</feature>
<feature type="compositionally biased region" description="Low complexity" evidence="1">
    <location>
        <begin position="668"/>
        <end position="680"/>
    </location>
</feature>
<dbReference type="Pfam" id="PF22562">
    <property type="entry name" value="UBA_7"/>
    <property type="match status" value="1"/>
</dbReference>
<feature type="compositionally biased region" description="Low complexity" evidence="1">
    <location>
        <begin position="696"/>
        <end position="744"/>
    </location>
</feature>
<protein>
    <recommendedName>
        <fullName evidence="2">UBA domain-containing protein</fullName>
    </recommendedName>
</protein>
<dbReference type="Proteomes" id="UP000673691">
    <property type="component" value="Unassembled WGS sequence"/>
</dbReference>
<feature type="region of interest" description="Disordered" evidence="1">
    <location>
        <begin position="604"/>
        <end position="752"/>
    </location>
</feature>
<dbReference type="SUPFAM" id="SSF46934">
    <property type="entry name" value="UBA-like"/>
    <property type="match status" value="1"/>
</dbReference>
<organism evidence="3 4">
    <name type="scientific">Olpidium bornovanus</name>
    <dbReference type="NCBI Taxonomy" id="278681"/>
    <lineage>
        <taxon>Eukaryota</taxon>
        <taxon>Fungi</taxon>
        <taxon>Fungi incertae sedis</taxon>
        <taxon>Olpidiomycota</taxon>
        <taxon>Olpidiomycotina</taxon>
        <taxon>Olpidiomycetes</taxon>
        <taxon>Olpidiales</taxon>
        <taxon>Olpidiaceae</taxon>
        <taxon>Olpidium</taxon>
    </lineage>
</organism>
<keyword evidence="4" id="KW-1185">Reference proteome</keyword>
<dbReference type="InterPro" id="IPR052886">
    <property type="entry name" value="LCS_TC/CRSF"/>
</dbReference>
<dbReference type="InterPro" id="IPR009060">
    <property type="entry name" value="UBA-like_sf"/>
</dbReference>
<feature type="compositionally biased region" description="Low complexity" evidence="1">
    <location>
        <begin position="614"/>
        <end position="645"/>
    </location>
</feature>
<feature type="compositionally biased region" description="Polar residues" evidence="1">
    <location>
        <begin position="646"/>
        <end position="658"/>
    </location>
</feature>
<feature type="region of interest" description="Disordered" evidence="1">
    <location>
        <begin position="1106"/>
        <end position="1150"/>
    </location>
</feature>
<feature type="compositionally biased region" description="Basic and acidic residues" evidence="1">
    <location>
        <begin position="1118"/>
        <end position="1129"/>
    </location>
</feature>
<reference evidence="3 4" key="1">
    <citation type="journal article" name="Sci. Rep.">
        <title>Genome-scale phylogenetic analyses confirm Olpidium as the closest living zoosporic fungus to the non-flagellated, terrestrial fungi.</title>
        <authorList>
            <person name="Chang Y."/>
            <person name="Rochon D."/>
            <person name="Sekimoto S."/>
            <person name="Wang Y."/>
            <person name="Chovatia M."/>
            <person name="Sandor L."/>
            <person name="Salamov A."/>
            <person name="Grigoriev I.V."/>
            <person name="Stajich J.E."/>
            <person name="Spatafora J.W."/>
        </authorList>
    </citation>
    <scope>NUCLEOTIDE SEQUENCE [LARGE SCALE GENOMIC DNA]</scope>
    <source>
        <strain evidence="3">S191</strain>
    </source>
</reference>
<feature type="region of interest" description="Disordered" evidence="1">
    <location>
        <begin position="250"/>
        <end position="294"/>
    </location>
</feature>
<proteinExistence type="predicted"/>
<comment type="caution">
    <text evidence="3">The sequence shown here is derived from an EMBL/GenBank/DDBJ whole genome shotgun (WGS) entry which is preliminary data.</text>
</comment>
<accession>A0A8H7ZTU9</accession>
<evidence type="ECO:0000256" key="1">
    <source>
        <dbReference type="SAM" id="MobiDB-lite"/>
    </source>
</evidence>
<sequence length="1306" mass="138722">MGEREILEGDENLEAHVLHVAKADGSWDPDKPMPKDRDEDKESVCFPFMDVTAKVREIDFLMSCDPSGRERQLGLAPLLRLFKIPRITHNFSMLPACFNLAHVIHILSETCATEVAQTVLAEFMNMYNQAKPYLESKSPQSVIVDLADLREDNPEKVAEVGRLYYALRVLAGLSSVLFEVYVSPNFASNKSFSAIAQAFIASEDYFTAIGQLHRVALLDYEIIRIVVPPLPRQDELPGAARRKASISAAGISRGPPVNEVAEHTSTAPGGDAAGSGAASTVPAAGPDAHAATAAEAKTAEKEWLKSPHKLNMTYFRILFSQINSALHHTMQGVLLTAIKLASAMATELAKHLTWERLESEMNLAKAEYIVSQQHNPLHTCLAVAFNKKGGLDRIFDMLHDLWEQADRLTEIAADESSDAAAKAKEMQKPMKEAMDTMLDILQFLTSPKYVHESPLTSLLIGKEKDRSPGDFFDPYEWLVDVRMRVLPVVVALWDHDSIRNRPSGVVRSIIQIIATILRGEAEVTLRGNSASLFTSALEATARIFGGGAASRPQAVVPGPDRVQRLVDMGFVRAGAEAALIRTHNNISRAVEWLLTHPGAFANAPGAIAQPSSEPAGDAAAPDAAAQPPAAAAAAAAANTPGADAASSTVPETLPTGSVSSQPAPPSAAPTDATAPPQSAPLADATAAPQSAPFTGAAAPADQPPQAAATEPAVSAAPGDGDGTASSAASSSSAQDSAAASGTGSEKPKDKTPLTLAFEQLKCKVRTGVIPRAIELPDHVEDIMFDVKSLLLVAAKDLNSEVASVLFKDAKDNYVLGKAHVVSNRLRLFALLLNEHGVDSAMLESARAHTPELLQMVRQEAQKADGQPVAVWVASALLLLEALISHDDEPLPAEATYKKSEPTASASASASAASSSSSSSSPGKVSLADGQSEGCQNAIQPMDSTPTRPMLVDPAARLQLVRDCVLLLKGDKLPRDALLSVLRVAVRLTRDHSLAVEFAKAGGVSSMFVPLKRGPDAFQGQQSLIIMILRHVLEDQEVLRQNMEREISGAFSAARSRVLDVNSYLRTSSHAALRSPEVFVDTTGRLCKLPQYDPGARSHQVVLKQVDENGTGDGAVAERLQDEGPGERSGEPSGSTSAEVSGAGRKSRAKAGETCRGVVPYLISELLATRHPVEGGPDLCSPASAGSDSNVATEPPPPAQSQELPSPDKPAAETADGSESVFVYRCFLMQCLAEMVLSYPSCKLDVLNSTKRAGSAKEPPTPSKVRSSFIQYILHELLPVTMTGSPTSPEASRRSVLSVKASSVMVA</sequence>
<dbReference type="CDD" id="cd14297">
    <property type="entry name" value="UBA2_spUBP14_like"/>
    <property type="match status" value="1"/>
</dbReference>
<dbReference type="InterPro" id="IPR015940">
    <property type="entry name" value="UBA"/>
</dbReference>
<evidence type="ECO:0000259" key="2">
    <source>
        <dbReference type="PROSITE" id="PS50030"/>
    </source>
</evidence>
<dbReference type="PANTHER" id="PTHR23261">
    <property type="entry name" value="GROUNDHOG-RELATED"/>
    <property type="match status" value="1"/>
</dbReference>
<feature type="compositionally biased region" description="Low complexity" evidence="1">
    <location>
        <begin position="907"/>
        <end position="920"/>
    </location>
</feature>
<gene>
    <name evidence="3" type="ORF">BJ554DRAFT_331</name>
</gene>
<feature type="region of interest" description="Disordered" evidence="1">
    <location>
        <begin position="907"/>
        <end position="949"/>
    </location>
</feature>
<dbReference type="PANTHER" id="PTHR23261:SF77">
    <property type="entry name" value="GROUND-LIKE DOMAIN-CONTAINING PROTEIN"/>
    <property type="match status" value="1"/>
</dbReference>
<evidence type="ECO:0000313" key="4">
    <source>
        <dbReference type="Proteomes" id="UP000673691"/>
    </source>
</evidence>
<feature type="compositionally biased region" description="Polar residues" evidence="1">
    <location>
        <begin position="932"/>
        <end position="946"/>
    </location>
</feature>
<dbReference type="SMART" id="SM00165">
    <property type="entry name" value="UBA"/>
    <property type="match status" value="1"/>
</dbReference>
<feature type="compositionally biased region" description="Low complexity" evidence="1">
    <location>
        <begin position="264"/>
        <end position="294"/>
    </location>
</feature>